<dbReference type="InterPro" id="IPR033985">
    <property type="entry name" value="SusD-like_N"/>
</dbReference>
<reference evidence="9 10" key="1">
    <citation type="submission" date="2014-07" db="EMBL/GenBank/DDBJ databases">
        <authorList>
            <person name="McCorrison J."/>
            <person name="Sanka R."/>
            <person name="Torralba M."/>
            <person name="Gillis M."/>
            <person name="Haft D.H."/>
            <person name="Methe B."/>
            <person name="Sutton G."/>
            <person name="Nelson K.E."/>
        </authorList>
    </citation>
    <scope>NUCLEOTIDE SEQUENCE [LARGE SCALE GENOMIC DNA]</scope>
    <source>
        <strain evidence="9 10">DNF00058</strain>
    </source>
</reference>
<dbReference type="SUPFAM" id="SSF48452">
    <property type="entry name" value="TPR-like"/>
    <property type="match status" value="1"/>
</dbReference>
<feature type="domain" description="RagB/SusD" evidence="7">
    <location>
        <begin position="293"/>
        <end position="462"/>
    </location>
</feature>
<feature type="transmembrane region" description="Helical" evidence="6">
    <location>
        <begin position="9"/>
        <end position="30"/>
    </location>
</feature>
<evidence type="ECO:0000256" key="1">
    <source>
        <dbReference type="ARBA" id="ARBA00004442"/>
    </source>
</evidence>
<accession>A0A096AUW5</accession>
<comment type="subcellular location">
    <subcellularLocation>
        <location evidence="1">Cell outer membrane</location>
    </subcellularLocation>
</comment>
<dbReference type="AlphaFoldDB" id="A0A096AUW5"/>
<keyword evidence="3" id="KW-0732">Signal</keyword>
<evidence type="ECO:0000313" key="10">
    <source>
        <dbReference type="Proteomes" id="UP000029614"/>
    </source>
</evidence>
<keyword evidence="6" id="KW-0812">Transmembrane</keyword>
<evidence type="ECO:0000259" key="7">
    <source>
        <dbReference type="Pfam" id="PF07980"/>
    </source>
</evidence>
<evidence type="ECO:0000256" key="2">
    <source>
        <dbReference type="ARBA" id="ARBA00006275"/>
    </source>
</evidence>
<dbReference type="Pfam" id="PF14322">
    <property type="entry name" value="SusD-like_3"/>
    <property type="match status" value="1"/>
</dbReference>
<evidence type="ECO:0000259" key="8">
    <source>
        <dbReference type="Pfam" id="PF14322"/>
    </source>
</evidence>
<protein>
    <recommendedName>
        <fullName evidence="11">Glycan metabolism protein RagB</fullName>
    </recommendedName>
</protein>
<comment type="similarity">
    <text evidence="2">Belongs to the SusD family.</text>
</comment>
<sequence>MNKLKRQRVLYRLIFIYCVIAFCASCSLNIPPADQYSDPDAITDIESARSLLASAYAQYPHFEYELSILGNDFCPNNLTTKDVSQTNLYLWQNKEMNNLSENVWSNYYATISSCNALIERLDYVKTNEKEEKQELQAIASEVKALKAMCYFNLLRLYAPAYDIDKNAPGIILKDILKLQFLKRSTTEECVKAIRKLLQEAVKADNHPIQNGWLSQDAIFYLLAELELYTCNYEAAIKYGEKIIANAKPEYFTANGIEQLWGEGTSKVRVFAFNHDGKYMESLQYSISEGDMFSVNPQIEYSKTDLRAATYIKKMKQDDKQTMHLGKYNLNTKEGKDNRYIDMIRYAGAYFIVAEAYARLNNLPKATEVINSYLKAVKAEPIGDGYLKDDFIDKILKEKQKEFVGEGISFFDLKRTHISALPRLNKWGDGVSSRIKTNDYRWNFPIPKSEYRYNDNIVQNEGWGKIKRR</sequence>
<name>A0A096AUW5_9BACT</name>
<feature type="domain" description="SusD-like N-terminal" evidence="8">
    <location>
        <begin position="50"/>
        <end position="202"/>
    </location>
</feature>
<dbReference type="Gene3D" id="1.25.40.390">
    <property type="match status" value="1"/>
</dbReference>
<keyword evidence="6" id="KW-1133">Transmembrane helix</keyword>
<gene>
    <name evidence="9" type="ORF">HMPREF9302_09410</name>
</gene>
<evidence type="ECO:0008006" key="11">
    <source>
        <dbReference type="Google" id="ProtNLM"/>
    </source>
</evidence>
<dbReference type="Proteomes" id="UP000029614">
    <property type="component" value="Unassembled WGS sequence"/>
</dbReference>
<dbReference type="OrthoDB" id="5694214at2"/>
<evidence type="ECO:0000256" key="5">
    <source>
        <dbReference type="ARBA" id="ARBA00023237"/>
    </source>
</evidence>
<proteinExistence type="inferred from homology"/>
<dbReference type="EMBL" id="JRNU01000065">
    <property type="protein sequence ID" value="KGF50858.1"/>
    <property type="molecule type" value="Genomic_DNA"/>
</dbReference>
<evidence type="ECO:0000313" key="9">
    <source>
        <dbReference type="EMBL" id="KGF50858.1"/>
    </source>
</evidence>
<dbReference type="InterPro" id="IPR012944">
    <property type="entry name" value="SusD_RagB_dom"/>
</dbReference>
<keyword evidence="5" id="KW-0998">Cell outer membrane</keyword>
<comment type="caution">
    <text evidence="9">The sequence shown here is derived from an EMBL/GenBank/DDBJ whole genome shotgun (WGS) entry which is preliminary data.</text>
</comment>
<evidence type="ECO:0000256" key="4">
    <source>
        <dbReference type="ARBA" id="ARBA00023136"/>
    </source>
</evidence>
<evidence type="ECO:0000256" key="3">
    <source>
        <dbReference type="ARBA" id="ARBA00022729"/>
    </source>
</evidence>
<dbReference type="GO" id="GO:0009279">
    <property type="term" value="C:cell outer membrane"/>
    <property type="evidence" value="ECO:0007669"/>
    <property type="project" value="UniProtKB-SubCell"/>
</dbReference>
<evidence type="ECO:0000256" key="6">
    <source>
        <dbReference type="SAM" id="Phobius"/>
    </source>
</evidence>
<keyword evidence="10" id="KW-1185">Reference proteome</keyword>
<keyword evidence="4 6" id="KW-0472">Membrane</keyword>
<dbReference type="Pfam" id="PF07980">
    <property type="entry name" value="SusD_RagB"/>
    <property type="match status" value="1"/>
</dbReference>
<dbReference type="InterPro" id="IPR011990">
    <property type="entry name" value="TPR-like_helical_dom_sf"/>
</dbReference>
<organism evidence="9 10">
    <name type="scientific">Prevotella amnii DNF00058</name>
    <dbReference type="NCBI Taxonomy" id="1401066"/>
    <lineage>
        <taxon>Bacteria</taxon>
        <taxon>Pseudomonadati</taxon>
        <taxon>Bacteroidota</taxon>
        <taxon>Bacteroidia</taxon>
        <taxon>Bacteroidales</taxon>
        <taxon>Prevotellaceae</taxon>
        <taxon>Prevotella</taxon>
    </lineage>
</organism>